<dbReference type="AlphaFoldDB" id="A0A0X3VLX4"/>
<name>A0A0X3VLX4_STRVO</name>
<gene>
    <name evidence="1" type="ORF">ADL28_36715</name>
</gene>
<organism evidence="1 2">
    <name type="scientific">Streptomyces violaceusniger</name>
    <dbReference type="NCBI Taxonomy" id="68280"/>
    <lineage>
        <taxon>Bacteria</taxon>
        <taxon>Bacillati</taxon>
        <taxon>Actinomycetota</taxon>
        <taxon>Actinomycetes</taxon>
        <taxon>Kitasatosporales</taxon>
        <taxon>Streptomycetaceae</taxon>
        <taxon>Streptomyces</taxon>
        <taxon>Streptomyces violaceusniger group</taxon>
    </lineage>
</organism>
<dbReference type="Proteomes" id="UP000053413">
    <property type="component" value="Unassembled WGS sequence"/>
</dbReference>
<sequence>MRYVPERTSWVSWGSLTMPAAAPLPMAATMLAPPPPLMTFRSLYGMSASTAALHSSVFGRLPTEVAATVFSRGSLTPRMPESALVTGEYGTPPGLVHPAGFPYEGGRAAADALQELDETWRSMRPFLPPGS</sequence>
<comment type="caution">
    <text evidence="1">The sequence shown here is derived from an EMBL/GenBank/DDBJ whole genome shotgun (WGS) entry which is preliminary data.</text>
</comment>
<accession>A0A0X3VLX4</accession>
<evidence type="ECO:0000313" key="2">
    <source>
        <dbReference type="Proteomes" id="UP000053413"/>
    </source>
</evidence>
<evidence type="ECO:0000313" key="1">
    <source>
        <dbReference type="EMBL" id="KUL45658.1"/>
    </source>
</evidence>
<protein>
    <submittedName>
        <fullName evidence="1">Uncharacterized protein</fullName>
    </submittedName>
</protein>
<dbReference type="EMBL" id="LLZJ01000400">
    <property type="protein sequence ID" value="KUL45658.1"/>
    <property type="molecule type" value="Genomic_DNA"/>
</dbReference>
<proteinExistence type="predicted"/>
<reference evidence="2" key="1">
    <citation type="submission" date="2015-10" db="EMBL/GenBank/DDBJ databases">
        <authorList>
            <person name="Ju K.-S."/>
            <person name="Doroghazi J.R."/>
            <person name="Metcalf W.W."/>
        </authorList>
    </citation>
    <scope>NUCLEOTIDE SEQUENCE [LARGE SCALE GENOMIC DNA]</scope>
    <source>
        <strain evidence="2">NRRL F-8817</strain>
    </source>
</reference>